<organism evidence="1 2">
    <name type="scientific">Violaceomyces palustris</name>
    <dbReference type="NCBI Taxonomy" id="1673888"/>
    <lineage>
        <taxon>Eukaryota</taxon>
        <taxon>Fungi</taxon>
        <taxon>Dikarya</taxon>
        <taxon>Basidiomycota</taxon>
        <taxon>Ustilaginomycotina</taxon>
        <taxon>Ustilaginomycetes</taxon>
        <taxon>Violaceomycetales</taxon>
        <taxon>Violaceomycetaceae</taxon>
        <taxon>Violaceomyces</taxon>
    </lineage>
</organism>
<name>A0ACD0NSS8_9BASI</name>
<keyword evidence="2" id="KW-1185">Reference proteome</keyword>
<reference evidence="1 2" key="1">
    <citation type="journal article" date="2018" name="Mol. Biol. Evol.">
        <title>Broad Genomic Sampling Reveals a Smut Pathogenic Ancestry of the Fungal Clade Ustilaginomycotina.</title>
        <authorList>
            <person name="Kijpornyongpan T."/>
            <person name="Mondo S.J."/>
            <person name="Barry K."/>
            <person name="Sandor L."/>
            <person name="Lee J."/>
            <person name="Lipzen A."/>
            <person name="Pangilinan J."/>
            <person name="LaButti K."/>
            <person name="Hainaut M."/>
            <person name="Henrissat B."/>
            <person name="Grigoriev I.V."/>
            <person name="Spatafora J.W."/>
            <person name="Aime M.C."/>
        </authorList>
    </citation>
    <scope>NUCLEOTIDE SEQUENCE [LARGE SCALE GENOMIC DNA]</scope>
    <source>
        <strain evidence="1 2">SA 807</strain>
    </source>
</reference>
<dbReference type="Proteomes" id="UP000245626">
    <property type="component" value="Unassembled WGS sequence"/>
</dbReference>
<proteinExistence type="predicted"/>
<accession>A0ACD0NSS8</accession>
<dbReference type="EMBL" id="KZ820141">
    <property type="protein sequence ID" value="PWN48795.1"/>
    <property type="molecule type" value="Genomic_DNA"/>
</dbReference>
<sequence>MQRPHAHTNSFPFLFPPGSHHPSAHSLTVDGRRLGSTYHCQHKRSTILDHDNRLVSSRLSFFFPPPLSHKHWPNSLLLSFPSSPLSFFSPFARARPPPEPNWGWCGWISLRSPSRLLSPSPSLPLSLSPSSTRRAVVTPTHSETVAMATFCS</sequence>
<gene>
    <name evidence="1" type="ORF">IE53DRAFT_176707</name>
</gene>
<evidence type="ECO:0000313" key="1">
    <source>
        <dbReference type="EMBL" id="PWN48795.1"/>
    </source>
</evidence>
<protein>
    <submittedName>
        <fullName evidence="1">Uncharacterized protein</fullName>
    </submittedName>
</protein>
<evidence type="ECO:0000313" key="2">
    <source>
        <dbReference type="Proteomes" id="UP000245626"/>
    </source>
</evidence>